<evidence type="ECO:0000313" key="1">
    <source>
        <dbReference type="EMBL" id="SDK35591.1"/>
    </source>
</evidence>
<name>A0A1G9B7R5_9MICO</name>
<sequence length="188" mass="20746">MPILHLLAGPNGSGKSTYVAHLLEPVTHLPFVNADVIAAERWPDAQSEHAYEASRAAADERVQLLAAGKSFITETVFSHPSKLDLVDDAIARGYLVHLHVILLPVDVAVSRVAERVRYGGHDVPEQKIRERYARLWDLIAAARTTAHRTEFFDNSTASNPFRRVAEYEHGLLIGEPSWPAWAPAALTA</sequence>
<dbReference type="PANTHER" id="PTHR39206">
    <property type="entry name" value="SLL8004 PROTEIN"/>
    <property type="match status" value="1"/>
</dbReference>
<dbReference type="Pfam" id="PF13671">
    <property type="entry name" value="AAA_33"/>
    <property type="match status" value="1"/>
</dbReference>
<gene>
    <name evidence="1" type="ORF">SAMN05216282_10589</name>
</gene>
<dbReference type="Gene3D" id="3.40.50.300">
    <property type="entry name" value="P-loop containing nucleotide triphosphate hydrolases"/>
    <property type="match status" value="1"/>
</dbReference>
<dbReference type="InterPro" id="IPR027417">
    <property type="entry name" value="P-loop_NTPase"/>
</dbReference>
<dbReference type="PANTHER" id="PTHR39206:SF1">
    <property type="entry name" value="SLL8004 PROTEIN"/>
    <property type="match status" value="1"/>
</dbReference>
<organism evidence="1 2">
    <name type="scientific">Cryobacterium psychrotolerans</name>
    <dbReference type="NCBI Taxonomy" id="386301"/>
    <lineage>
        <taxon>Bacteria</taxon>
        <taxon>Bacillati</taxon>
        <taxon>Actinomycetota</taxon>
        <taxon>Actinomycetes</taxon>
        <taxon>Micrococcales</taxon>
        <taxon>Microbacteriaceae</taxon>
        <taxon>Cryobacterium</taxon>
    </lineage>
</organism>
<dbReference type="SUPFAM" id="SSF52540">
    <property type="entry name" value="P-loop containing nucleoside triphosphate hydrolases"/>
    <property type="match status" value="1"/>
</dbReference>
<keyword evidence="2" id="KW-1185">Reference proteome</keyword>
<dbReference type="Proteomes" id="UP000198701">
    <property type="component" value="Unassembled WGS sequence"/>
</dbReference>
<protein>
    <submittedName>
        <fullName evidence="1">Predicted ABC-type ATPase</fullName>
    </submittedName>
</protein>
<dbReference type="AlphaFoldDB" id="A0A1G9B7R5"/>
<reference evidence="1 2" key="1">
    <citation type="submission" date="2016-10" db="EMBL/GenBank/DDBJ databases">
        <authorList>
            <person name="de Groot N.N."/>
        </authorList>
    </citation>
    <scope>NUCLEOTIDE SEQUENCE [LARGE SCALE GENOMIC DNA]</scope>
    <source>
        <strain evidence="1 2">CGMCC 1.5382</strain>
    </source>
</reference>
<accession>A0A1G9B7R5</accession>
<dbReference type="STRING" id="386301.SAMN05216282_10589"/>
<proteinExistence type="predicted"/>
<dbReference type="EMBL" id="FNFU01000005">
    <property type="protein sequence ID" value="SDK35591.1"/>
    <property type="molecule type" value="Genomic_DNA"/>
</dbReference>
<evidence type="ECO:0000313" key="2">
    <source>
        <dbReference type="Proteomes" id="UP000198701"/>
    </source>
</evidence>
<dbReference type="OrthoDB" id="9791543at2"/>
<dbReference type="RefSeq" id="WP_092322591.1">
    <property type="nucleotide sequence ID" value="NZ_FNFU01000005.1"/>
</dbReference>